<dbReference type="HOGENOM" id="CLU_2589334_0_0_1"/>
<sequence length="80" mass="9392">MDESHDHETITYDTFTQLLKSYKDLVPSKLDELEEHRLETIPKALSERTDDAHLKKSEVQTLVDWKLYVEALRVPLPCTH</sequence>
<dbReference type="EMBL" id="KL584749">
    <property type="protein sequence ID" value="KER00409.1"/>
    <property type="molecule type" value="Genomic_DNA"/>
</dbReference>
<name>A0A074YRM9_AURSE</name>
<protein>
    <submittedName>
        <fullName evidence="1">Uncharacterized protein</fullName>
    </submittedName>
</protein>
<evidence type="ECO:0000313" key="1">
    <source>
        <dbReference type="EMBL" id="KER00409.1"/>
    </source>
</evidence>
<accession>A0A074YRM9</accession>
<proteinExistence type="predicted"/>
<reference evidence="1 2" key="1">
    <citation type="journal article" date="2014" name="BMC Genomics">
        <title>Genome sequencing of four Aureobasidium pullulans varieties: biotechnological potential, stress tolerance, and description of new species.</title>
        <authorList>
            <person name="Gostin Ar C."/>
            <person name="Ohm R.A."/>
            <person name="Kogej T."/>
            <person name="Sonjak S."/>
            <person name="Turk M."/>
            <person name="Zajc J."/>
            <person name="Zalar P."/>
            <person name="Grube M."/>
            <person name="Sun H."/>
            <person name="Han J."/>
            <person name="Sharma A."/>
            <person name="Chiniquy J."/>
            <person name="Ngan C.Y."/>
            <person name="Lipzen A."/>
            <person name="Barry K."/>
            <person name="Grigoriev I.V."/>
            <person name="Gunde-Cimerman N."/>
        </authorList>
    </citation>
    <scope>NUCLEOTIDE SEQUENCE [LARGE SCALE GENOMIC DNA]</scope>
    <source>
        <strain evidence="1 2">EXF-2481</strain>
    </source>
</reference>
<dbReference type="GeneID" id="25365121"/>
<evidence type="ECO:0000313" key="2">
    <source>
        <dbReference type="Proteomes" id="UP000030641"/>
    </source>
</evidence>
<dbReference type="STRING" id="1043005.A0A074YRM9"/>
<dbReference type="RefSeq" id="XP_013348911.1">
    <property type="nucleotide sequence ID" value="XM_013493457.1"/>
</dbReference>
<dbReference type="InParanoid" id="A0A074YRM9"/>
<organism evidence="1 2">
    <name type="scientific">Aureobasidium subglaciale (strain EXF-2481)</name>
    <name type="common">Aureobasidium pullulans var. subglaciale</name>
    <dbReference type="NCBI Taxonomy" id="1043005"/>
    <lineage>
        <taxon>Eukaryota</taxon>
        <taxon>Fungi</taxon>
        <taxon>Dikarya</taxon>
        <taxon>Ascomycota</taxon>
        <taxon>Pezizomycotina</taxon>
        <taxon>Dothideomycetes</taxon>
        <taxon>Dothideomycetidae</taxon>
        <taxon>Dothideales</taxon>
        <taxon>Saccotheciaceae</taxon>
        <taxon>Aureobasidium</taxon>
    </lineage>
</organism>
<keyword evidence="2" id="KW-1185">Reference proteome</keyword>
<gene>
    <name evidence="1" type="ORF">AUEXF2481DRAFT_34611</name>
</gene>
<dbReference type="AlphaFoldDB" id="A0A074YRM9"/>
<dbReference type="Proteomes" id="UP000030641">
    <property type="component" value="Unassembled WGS sequence"/>
</dbReference>